<protein>
    <recommendedName>
        <fullName evidence="3">CBS domain-containing protein</fullName>
    </recommendedName>
</protein>
<evidence type="ECO:0008006" key="3">
    <source>
        <dbReference type="Google" id="ProtNLM"/>
    </source>
</evidence>
<dbReference type="EMBL" id="AFAR01000171">
    <property type="protein sequence ID" value="EGF26811.1"/>
    <property type="molecule type" value="Genomic_DNA"/>
</dbReference>
<gene>
    <name evidence="1" type="ORF">RBWH47_04984</name>
</gene>
<evidence type="ECO:0000313" key="1">
    <source>
        <dbReference type="EMBL" id="EGF26811.1"/>
    </source>
</evidence>
<accession>F2AU20</accession>
<comment type="caution">
    <text evidence="1">The sequence shown here is derived from an EMBL/GenBank/DDBJ whole genome shotgun (WGS) entry which is preliminary data.</text>
</comment>
<evidence type="ECO:0000313" key="2">
    <source>
        <dbReference type="Proteomes" id="UP000006222"/>
    </source>
</evidence>
<dbReference type="PATRIC" id="fig|991778.3.peg.3418"/>
<sequence length="250" mass="28258">MKKGDDVEIAREQRVDFLRRVREARSLILRDSESFHLAVCVIEHIGQSLANAVRTGFKHYQAEILNLIAQETSHGWDETLPLYELVGQARNDSVHGGAYIRHHTMKLNQLLLMLDEALMSDLQTAKDLMVNSPVVVEHWQQLAEVRRQMLSNSFSYIPIIGLSDRPNAVVSEIAMARVLSGNRSERNRLLALRVCEALEEPEEKRLGIEDAPECVPDSTREEFLKTASHKPTLVKSNGRLVGIITAFDLL</sequence>
<dbReference type="SUPFAM" id="SSF54631">
    <property type="entry name" value="CBS-domain pair"/>
    <property type="match status" value="1"/>
</dbReference>
<proteinExistence type="predicted"/>
<organism evidence="1 2">
    <name type="scientific">Rhodopirellula baltica WH47</name>
    <dbReference type="NCBI Taxonomy" id="991778"/>
    <lineage>
        <taxon>Bacteria</taxon>
        <taxon>Pseudomonadati</taxon>
        <taxon>Planctomycetota</taxon>
        <taxon>Planctomycetia</taxon>
        <taxon>Pirellulales</taxon>
        <taxon>Pirellulaceae</taxon>
        <taxon>Rhodopirellula</taxon>
    </lineage>
</organism>
<dbReference type="InterPro" id="IPR046342">
    <property type="entry name" value="CBS_dom_sf"/>
</dbReference>
<name>F2AU20_RHOBT</name>
<dbReference type="AlphaFoldDB" id="F2AU20"/>
<dbReference type="Gene3D" id="3.10.580.10">
    <property type="entry name" value="CBS-domain"/>
    <property type="match status" value="1"/>
</dbReference>
<reference evidence="1 2" key="1">
    <citation type="journal article" date="2013" name="Mar. Genomics">
        <title>Expression of sulfatases in Rhodopirellula baltica and the diversity of sulfatases in the genus Rhodopirellula.</title>
        <authorList>
            <person name="Wegner C.E."/>
            <person name="Richter-Heitmann T."/>
            <person name="Klindworth A."/>
            <person name="Klockow C."/>
            <person name="Richter M."/>
            <person name="Achstetter T."/>
            <person name="Glockner F.O."/>
            <person name="Harder J."/>
        </authorList>
    </citation>
    <scope>NUCLEOTIDE SEQUENCE [LARGE SCALE GENOMIC DNA]</scope>
    <source>
        <strain evidence="1 2">WH47</strain>
    </source>
</reference>
<dbReference type="Proteomes" id="UP000006222">
    <property type="component" value="Unassembled WGS sequence"/>
</dbReference>